<evidence type="ECO:0008006" key="4">
    <source>
        <dbReference type="Google" id="ProtNLM"/>
    </source>
</evidence>
<proteinExistence type="predicted"/>
<keyword evidence="3" id="KW-1185">Reference proteome</keyword>
<dbReference type="Proteomes" id="UP000647172">
    <property type="component" value="Unassembled WGS sequence"/>
</dbReference>
<reference evidence="2" key="1">
    <citation type="submission" date="2021-01" db="EMBL/GenBank/DDBJ databases">
        <title>Whole genome shotgun sequence of Actinoplanes nipponensis NBRC 14063.</title>
        <authorList>
            <person name="Komaki H."/>
            <person name="Tamura T."/>
        </authorList>
    </citation>
    <scope>NUCLEOTIDE SEQUENCE</scope>
    <source>
        <strain evidence="2">NBRC 14063</strain>
    </source>
</reference>
<gene>
    <name evidence="2" type="ORF">Ani05nite_70290</name>
</gene>
<comment type="caution">
    <text evidence="2">The sequence shown here is derived from an EMBL/GenBank/DDBJ whole genome shotgun (WGS) entry which is preliminary data.</text>
</comment>
<name>A0A919MXN0_9ACTN</name>
<feature type="region of interest" description="Disordered" evidence="1">
    <location>
        <begin position="1"/>
        <end position="30"/>
    </location>
</feature>
<evidence type="ECO:0000313" key="3">
    <source>
        <dbReference type="Proteomes" id="UP000647172"/>
    </source>
</evidence>
<accession>A0A919MXN0</accession>
<dbReference type="EMBL" id="BOMQ01000085">
    <property type="protein sequence ID" value="GIE53495.1"/>
    <property type="molecule type" value="Genomic_DNA"/>
</dbReference>
<sequence>MAVPRSGTAQRQPGGPAGDAGPAQRTGGLIVPPTEQQIQVAIQALRKDAAAWAAGKDKLVDAAAVAARLELSALHFSYIADQLGLAEVYQQLQQRLYTLLNEGAANFLALSTALHDAADGYEQDEADAVHRMTGIY</sequence>
<protein>
    <recommendedName>
        <fullName evidence="4">Excreted virulence factor EspC, type VII ESX diderm</fullName>
    </recommendedName>
</protein>
<organism evidence="2 3">
    <name type="scientific">Actinoplanes nipponensis</name>
    <dbReference type="NCBI Taxonomy" id="135950"/>
    <lineage>
        <taxon>Bacteria</taxon>
        <taxon>Bacillati</taxon>
        <taxon>Actinomycetota</taxon>
        <taxon>Actinomycetes</taxon>
        <taxon>Micromonosporales</taxon>
        <taxon>Micromonosporaceae</taxon>
        <taxon>Actinoplanes</taxon>
    </lineage>
</organism>
<feature type="compositionally biased region" description="Low complexity" evidence="1">
    <location>
        <begin position="9"/>
        <end position="25"/>
    </location>
</feature>
<evidence type="ECO:0000313" key="2">
    <source>
        <dbReference type="EMBL" id="GIE53495.1"/>
    </source>
</evidence>
<evidence type="ECO:0000256" key="1">
    <source>
        <dbReference type="SAM" id="MobiDB-lite"/>
    </source>
</evidence>
<dbReference type="AlphaFoldDB" id="A0A919MXN0"/>